<evidence type="ECO:0000259" key="2">
    <source>
        <dbReference type="PROSITE" id="PS50006"/>
    </source>
</evidence>
<protein>
    <recommendedName>
        <fullName evidence="2">FHA domain-containing protein</fullName>
    </recommendedName>
</protein>
<evidence type="ECO:0000256" key="1">
    <source>
        <dbReference type="ARBA" id="ARBA00022801"/>
    </source>
</evidence>
<dbReference type="Gene3D" id="3.30.450.40">
    <property type="match status" value="1"/>
</dbReference>
<dbReference type="Pfam" id="PF00498">
    <property type="entry name" value="FHA"/>
    <property type="match status" value="1"/>
</dbReference>
<keyword evidence="1" id="KW-0378">Hydrolase</keyword>
<keyword evidence="4" id="KW-1185">Reference proteome</keyword>
<name>A0ABP0S884_9DINO</name>
<organism evidence="3 4">
    <name type="scientific">Durusdinium trenchii</name>
    <dbReference type="NCBI Taxonomy" id="1381693"/>
    <lineage>
        <taxon>Eukaryota</taxon>
        <taxon>Sar</taxon>
        <taxon>Alveolata</taxon>
        <taxon>Dinophyceae</taxon>
        <taxon>Suessiales</taxon>
        <taxon>Symbiodiniaceae</taxon>
        <taxon>Durusdinium</taxon>
    </lineage>
</organism>
<proteinExistence type="predicted"/>
<dbReference type="Gene3D" id="2.60.200.20">
    <property type="match status" value="1"/>
</dbReference>
<sequence>MAAHDEAGELDILRCSLPSDKLHLHGIRSVIKCWESNNRHDPARNRDRLDTVSVQLEWEASDEVPEPLLLNASKQYFFKTSKLDFKILMGDQDNIAENLFSSIQAFSPAVRDIFECFDFHIQVERLAKANLLYLVAEKFTNIDLHPDELIRKFAELSNETAGEHFTPREVIRLMVNLLFIEDDDALTKQGIVRSLYDPTEYDGTVPICHIDAYRLNDTDEFLELDLDNTIQVNWLLDMCREFFDFNDDRITTENWEQLYDTALAKMSVDNWEQQVLQQSKLEKVFLTNDFDDKLEGFDTNVYVPCLRTDDLVFHFLKKSVRNRLQEASGIEVIDAATFREAIGKLFDHFVGKNVKACAISIPPNFSPSKVDAGAAASVIKRRGWTEEQDETIIGRLPECDIQLPSNMVSRRHARVIRDGAQFLIEDMGSGNGTFLNGQKIEGSQRLKANDRVKFGPMLMRFDSDVDDDDSSASSALQHAANLGSLEVSDADDGSSTIVGSLDSSTLGILDSRPQEKLKAVLDISRALAGTLEVEKLLPKILDSLFTIFPAADRGCILLKDSKTGNMNPRAMKHRNESEDATVKLSRTILSSVLDQKQAILSADAASDSRFDASESISALTIRSMMCVPMLDLQGEPVGVINIDTQNPMMQFRNEDLEIMVTVAGQAALAYESARLLQSFVEKQKQEGEMNIARGVQQALLPDSLPDNPDYTFFASYDSAQAVGGDYYDVIPTRDGKIWIAFGDVAGKGVPASLVMSRMSSVVRSVSEFVTDAGEAVMAINDHMCAKATEGRFVTFVLTILDTVNHSMSVVNAGHMSPIIRKTDGTWEEFDDDAIGVPIGVMEGFPFETRERNIADGEVVVLYTDGVSEAMNFDSDLYGIERLRDLITNTAPKAREMGKIIREDVRKHANGRPQNDDITMMVFGRVKE</sequence>
<dbReference type="Gene3D" id="3.20.20.140">
    <property type="entry name" value="Metal-dependent hydrolases"/>
    <property type="match status" value="1"/>
</dbReference>
<dbReference type="SUPFAM" id="SSF49879">
    <property type="entry name" value="SMAD/FHA domain"/>
    <property type="match status" value="1"/>
</dbReference>
<dbReference type="SMART" id="SM00331">
    <property type="entry name" value="PP2C_SIG"/>
    <property type="match status" value="1"/>
</dbReference>
<dbReference type="SUPFAM" id="SSF51556">
    <property type="entry name" value="Metallo-dependent hydrolases"/>
    <property type="match status" value="1"/>
</dbReference>
<dbReference type="Pfam" id="PF07228">
    <property type="entry name" value="SpoIIE"/>
    <property type="match status" value="1"/>
</dbReference>
<dbReference type="InterPro" id="IPR003356">
    <property type="entry name" value="DNA_methylase_A-5"/>
</dbReference>
<feature type="domain" description="FHA" evidence="2">
    <location>
        <begin position="391"/>
        <end position="440"/>
    </location>
</feature>
<dbReference type="SUPFAM" id="SSF81606">
    <property type="entry name" value="PP2C-like"/>
    <property type="match status" value="1"/>
</dbReference>
<dbReference type="InterPro" id="IPR032466">
    <property type="entry name" value="Metal_Hydrolase"/>
</dbReference>
<dbReference type="Pfam" id="PF02384">
    <property type="entry name" value="N6_Mtase"/>
    <property type="match status" value="1"/>
</dbReference>
<dbReference type="SUPFAM" id="SSF53335">
    <property type="entry name" value="S-adenosyl-L-methionine-dependent methyltransferases"/>
    <property type="match status" value="1"/>
</dbReference>
<gene>
    <name evidence="3" type="ORF">CCMP2556_LOCUS50588</name>
</gene>
<dbReference type="InterPro" id="IPR029063">
    <property type="entry name" value="SAM-dependent_MTases_sf"/>
</dbReference>
<evidence type="ECO:0000313" key="3">
    <source>
        <dbReference type="EMBL" id="CAK9108580.1"/>
    </source>
</evidence>
<dbReference type="InterPro" id="IPR052016">
    <property type="entry name" value="Bact_Sigma-Reg"/>
</dbReference>
<dbReference type="InterPro" id="IPR003018">
    <property type="entry name" value="GAF"/>
</dbReference>
<dbReference type="PANTHER" id="PTHR43156">
    <property type="entry name" value="STAGE II SPORULATION PROTEIN E-RELATED"/>
    <property type="match status" value="1"/>
</dbReference>
<dbReference type="CDD" id="cd00060">
    <property type="entry name" value="FHA"/>
    <property type="match status" value="1"/>
</dbReference>
<dbReference type="SMART" id="SM00240">
    <property type="entry name" value="FHA"/>
    <property type="match status" value="1"/>
</dbReference>
<accession>A0ABP0S884</accession>
<evidence type="ECO:0000313" key="4">
    <source>
        <dbReference type="Proteomes" id="UP001642484"/>
    </source>
</evidence>
<dbReference type="Gene3D" id="3.40.50.150">
    <property type="entry name" value="Vaccinia Virus protein VP39"/>
    <property type="match status" value="1"/>
</dbReference>
<dbReference type="InterPro" id="IPR029016">
    <property type="entry name" value="GAF-like_dom_sf"/>
</dbReference>
<dbReference type="Gene3D" id="3.60.40.10">
    <property type="entry name" value="PPM-type phosphatase domain"/>
    <property type="match status" value="1"/>
</dbReference>
<dbReference type="PANTHER" id="PTHR43156:SF2">
    <property type="entry name" value="STAGE II SPORULATION PROTEIN E"/>
    <property type="match status" value="1"/>
</dbReference>
<dbReference type="Proteomes" id="UP001642484">
    <property type="component" value="Unassembled WGS sequence"/>
</dbReference>
<dbReference type="SMART" id="SM00065">
    <property type="entry name" value="GAF"/>
    <property type="match status" value="1"/>
</dbReference>
<dbReference type="Gene3D" id="1.10.2020.10">
    <property type="entry name" value="uronate isomerase, domain 2, chain A"/>
    <property type="match status" value="1"/>
</dbReference>
<dbReference type="InterPro" id="IPR036457">
    <property type="entry name" value="PPM-type-like_dom_sf"/>
</dbReference>
<dbReference type="Pfam" id="PF01590">
    <property type="entry name" value="GAF"/>
    <property type="match status" value="1"/>
</dbReference>
<dbReference type="InterPro" id="IPR000253">
    <property type="entry name" value="FHA_dom"/>
</dbReference>
<dbReference type="InterPro" id="IPR001932">
    <property type="entry name" value="PPM-type_phosphatase-like_dom"/>
</dbReference>
<dbReference type="SUPFAM" id="SSF55781">
    <property type="entry name" value="GAF domain-like"/>
    <property type="match status" value="1"/>
</dbReference>
<reference evidence="3 4" key="1">
    <citation type="submission" date="2024-02" db="EMBL/GenBank/DDBJ databases">
        <authorList>
            <person name="Chen Y."/>
            <person name="Shah S."/>
            <person name="Dougan E. K."/>
            <person name="Thang M."/>
            <person name="Chan C."/>
        </authorList>
    </citation>
    <scope>NUCLEOTIDE SEQUENCE [LARGE SCALE GENOMIC DNA]</scope>
</reference>
<dbReference type="PROSITE" id="PS50006">
    <property type="entry name" value="FHA_DOMAIN"/>
    <property type="match status" value="1"/>
</dbReference>
<dbReference type="InterPro" id="IPR008984">
    <property type="entry name" value="SMAD_FHA_dom_sf"/>
</dbReference>
<comment type="caution">
    <text evidence="3">The sequence shown here is derived from an EMBL/GenBank/DDBJ whole genome shotgun (WGS) entry which is preliminary data.</text>
</comment>
<dbReference type="EMBL" id="CAXAMN010027128">
    <property type="protein sequence ID" value="CAK9108580.1"/>
    <property type="molecule type" value="Genomic_DNA"/>
</dbReference>